<keyword evidence="1" id="KW-0812">Transmembrane</keyword>
<evidence type="ECO:0000313" key="2">
    <source>
        <dbReference type="EMBL" id="ETO31677.1"/>
    </source>
</evidence>
<feature type="non-terminal residue" evidence="2">
    <location>
        <position position="139"/>
    </location>
</feature>
<accession>X6P292</accession>
<gene>
    <name evidence="2" type="ORF">RFI_05442</name>
</gene>
<evidence type="ECO:0000313" key="3">
    <source>
        <dbReference type="Proteomes" id="UP000023152"/>
    </source>
</evidence>
<evidence type="ECO:0000256" key="1">
    <source>
        <dbReference type="SAM" id="Phobius"/>
    </source>
</evidence>
<keyword evidence="3" id="KW-1185">Reference proteome</keyword>
<keyword evidence="1" id="KW-1133">Transmembrane helix</keyword>
<organism evidence="2 3">
    <name type="scientific">Reticulomyxa filosa</name>
    <dbReference type="NCBI Taxonomy" id="46433"/>
    <lineage>
        <taxon>Eukaryota</taxon>
        <taxon>Sar</taxon>
        <taxon>Rhizaria</taxon>
        <taxon>Retaria</taxon>
        <taxon>Foraminifera</taxon>
        <taxon>Monothalamids</taxon>
        <taxon>Reticulomyxidae</taxon>
        <taxon>Reticulomyxa</taxon>
    </lineage>
</organism>
<dbReference type="Proteomes" id="UP000023152">
    <property type="component" value="Unassembled WGS sequence"/>
</dbReference>
<dbReference type="AlphaFoldDB" id="X6P292"/>
<proteinExistence type="predicted"/>
<feature type="transmembrane region" description="Helical" evidence="1">
    <location>
        <begin position="12"/>
        <end position="41"/>
    </location>
</feature>
<protein>
    <submittedName>
        <fullName evidence="2">Uncharacterized protein</fullName>
    </submittedName>
</protein>
<reference evidence="2 3" key="1">
    <citation type="journal article" date="2013" name="Curr. Biol.">
        <title>The Genome of the Foraminiferan Reticulomyxa filosa.</title>
        <authorList>
            <person name="Glockner G."/>
            <person name="Hulsmann N."/>
            <person name="Schleicher M."/>
            <person name="Noegel A.A."/>
            <person name="Eichinger L."/>
            <person name="Gallinger C."/>
            <person name="Pawlowski J."/>
            <person name="Sierra R."/>
            <person name="Euteneuer U."/>
            <person name="Pillet L."/>
            <person name="Moustafa A."/>
            <person name="Platzer M."/>
            <person name="Groth M."/>
            <person name="Szafranski K."/>
            <person name="Schliwa M."/>
        </authorList>
    </citation>
    <scope>NUCLEOTIDE SEQUENCE [LARGE SCALE GENOMIC DNA]</scope>
</reference>
<keyword evidence="1" id="KW-0472">Membrane</keyword>
<name>X6P292_RETFI</name>
<dbReference type="EMBL" id="ASPP01004771">
    <property type="protein sequence ID" value="ETO31677.1"/>
    <property type="molecule type" value="Genomic_DNA"/>
</dbReference>
<sequence length="139" mass="16328">MAMFYYNNNKTKYISICLCLSSSNPLSLLVSFIIHLFYYFIQSINQICAIVHITYKYKVNTTNKIFSKNNNNNNNKKKILYICKARNEELKPICEMLYQFEVENTEVKERVESDELPVVQTQLSSKMSSKVIIGFKARR</sequence>
<comment type="caution">
    <text evidence="2">The sequence shown here is derived from an EMBL/GenBank/DDBJ whole genome shotgun (WGS) entry which is preliminary data.</text>
</comment>